<dbReference type="GO" id="GO:0045165">
    <property type="term" value="P:cell fate commitment"/>
    <property type="evidence" value="ECO:0007669"/>
    <property type="project" value="TreeGrafter"/>
</dbReference>
<keyword evidence="6" id="KW-0238">DNA-binding</keyword>
<feature type="region of interest" description="Disordered" evidence="10">
    <location>
        <begin position="272"/>
        <end position="324"/>
    </location>
</feature>
<evidence type="ECO:0000256" key="4">
    <source>
        <dbReference type="ARBA" id="ARBA00022833"/>
    </source>
</evidence>
<feature type="domain" description="GATA-type" evidence="11">
    <location>
        <begin position="228"/>
        <end position="282"/>
    </location>
</feature>
<dbReference type="GO" id="GO:0000981">
    <property type="term" value="F:DNA-binding transcription factor activity, RNA polymerase II-specific"/>
    <property type="evidence" value="ECO:0007669"/>
    <property type="project" value="TreeGrafter"/>
</dbReference>
<evidence type="ECO:0000256" key="2">
    <source>
        <dbReference type="ARBA" id="ARBA00022723"/>
    </source>
</evidence>
<evidence type="ECO:0000313" key="13">
    <source>
        <dbReference type="Proteomes" id="UP000494206"/>
    </source>
</evidence>
<evidence type="ECO:0000259" key="11">
    <source>
        <dbReference type="PROSITE" id="PS50114"/>
    </source>
</evidence>
<evidence type="ECO:0000256" key="3">
    <source>
        <dbReference type="ARBA" id="ARBA00022771"/>
    </source>
</evidence>
<evidence type="ECO:0000256" key="5">
    <source>
        <dbReference type="ARBA" id="ARBA00023015"/>
    </source>
</evidence>
<dbReference type="PROSITE" id="PS50114">
    <property type="entry name" value="GATA_ZN_FINGER_2"/>
    <property type="match status" value="1"/>
</dbReference>
<dbReference type="SUPFAM" id="SSF57716">
    <property type="entry name" value="Glucocorticoid receptor-like (DNA-binding domain)"/>
    <property type="match status" value="1"/>
</dbReference>
<gene>
    <name evidence="12" type="ORF">CBOVIS_LOCUS12981</name>
</gene>
<dbReference type="AlphaFoldDB" id="A0A8S1FF67"/>
<feature type="compositionally biased region" description="Basic and acidic residues" evidence="10">
    <location>
        <begin position="292"/>
        <end position="301"/>
    </location>
</feature>
<keyword evidence="7" id="KW-0804">Transcription</keyword>
<dbReference type="Proteomes" id="UP000494206">
    <property type="component" value="Unassembled WGS sequence"/>
</dbReference>
<reference evidence="12 13" key="1">
    <citation type="submission" date="2020-04" db="EMBL/GenBank/DDBJ databases">
        <authorList>
            <person name="Laetsch R D."/>
            <person name="Stevens L."/>
            <person name="Kumar S."/>
            <person name="Blaxter L. M."/>
        </authorList>
    </citation>
    <scope>NUCLEOTIDE SEQUENCE [LARGE SCALE GENOMIC DNA]</scope>
</reference>
<dbReference type="PANTHER" id="PTHR10071">
    <property type="entry name" value="TRANSCRIPTION FACTOR GATA FAMILY MEMBER"/>
    <property type="match status" value="1"/>
</dbReference>
<dbReference type="PRINTS" id="PR00619">
    <property type="entry name" value="GATAZNFINGER"/>
</dbReference>
<evidence type="ECO:0000256" key="10">
    <source>
        <dbReference type="SAM" id="MobiDB-lite"/>
    </source>
</evidence>
<keyword evidence="13" id="KW-1185">Reference proteome</keyword>
<evidence type="ECO:0000256" key="7">
    <source>
        <dbReference type="ARBA" id="ARBA00023163"/>
    </source>
</evidence>
<dbReference type="CDD" id="cd00202">
    <property type="entry name" value="ZnF_GATA"/>
    <property type="match status" value="1"/>
</dbReference>
<evidence type="ECO:0000313" key="12">
    <source>
        <dbReference type="EMBL" id="CAB3411603.1"/>
    </source>
</evidence>
<feature type="compositionally biased region" description="Low complexity" evidence="10">
    <location>
        <begin position="192"/>
        <end position="225"/>
    </location>
</feature>
<dbReference type="GO" id="GO:0008270">
    <property type="term" value="F:zinc ion binding"/>
    <property type="evidence" value="ECO:0007669"/>
    <property type="project" value="UniProtKB-KW"/>
</dbReference>
<feature type="region of interest" description="Disordered" evidence="10">
    <location>
        <begin position="191"/>
        <end position="232"/>
    </location>
</feature>
<dbReference type="GO" id="GO:0045944">
    <property type="term" value="P:positive regulation of transcription by RNA polymerase II"/>
    <property type="evidence" value="ECO:0007669"/>
    <property type="project" value="TreeGrafter"/>
</dbReference>
<evidence type="ECO:0000256" key="8">
    <source>
        <dbReference type="ARBA" id="ARBA00023242"/>
    </source>
</evidence>
<accession>A0A8S1FF67</accession>
<proteinExistence type="predicted"/>
<dbReference type="GO" id="GO:0000978">
    <property type="term" value="F:RNA polymerase II cis-regulatory region sequence-specific DNA binding"/>
    <property type="evidence" value="ECO:0007669"/>
    <property type="project" value="TreeGrafter"/>
</dbReference>
<keyword evidence="2" id="KW-0479">Metal-binding</keyword>
<feature type="compositionally biased region" description="Polar residues" evidence="10">
    <location>
        <begin position="306"/>
        <end position="324"/>
    </location>
</feature>
<organism evidence="12 13">
    <name type="scientific">Caenorhabditis bovis</name>
    <dbReference type="NCBI Taxonomy" id="2654633"/>
    <lineage>
        <taxon>Eukaryota</taxon>
        <taxon>Metazoa</taxon>
        <taxon>Ecdysozoa</taxon>
        <taxon>Nematoda</taxon>
        <taxon>Chromadorea</taxon>
        <taxon>Rhabditida</taxon>
        <taxon>Rhabditina</taxon>
        <taxon>Rhabditomorpha</taxon>
        <taxon>Rhabditoidea</taxon>
        <taxon>Rhabditidae</taxon>
        <taxon>Peloderinae</taxon>
        <taxon>Caenorhabditis</taxon>
    </lineage>
</organism>
<dbReference type="InterPro" id="IPR000679">
    <property type="entry name" value="Znf_GATA"/>
</dbReference>
<feature type="region of interest" description="Disordered" evidence="10">
    <location>
        <begin position="338"/>
        <end position="358"/>
    </location>
</feature>
<keyword evidence="5" id="KW-0805">Transcription regulation</keyword>
<dbReference type="GO" id="GO:0005634">
    <property type="term" value="C:nucleus"/>
    <property type="evidence" value="ECO:0007669"/>
    <property type="project" value="UniProtKB-SubCell"/>
</dbReference>
<evidence type="ECO:0000256" key="9">
    <source>
        <dbReference type="PROSITE-ProRule" id="PRU00094"/>
    </source>
</evidence>
<dbReference type="InterPro" id="IPR013088">
    <property type="entry name" value="Znf_NHR/GATA"/>
</dbReference>
<dbReference type="OrthoDB" id="515401at2759"/>
<dbReference type="Pfam" id="PF00320">
    <property type="entry name" value="GATA"/>
    <property type="match status" value="1"/>
</dbReference>
<keyword evidence="3 9" id="KW-0863">Zinc-finger</keyword>
<sequence length="358" mass="39338">MENSYTENPTAWNETIRTQQSLQLPLQRPTEKEESLTQLQGITDISKYVVKPDETTTLERRSVIANPVTIDYATNAPYLSTAAPLQFSTDTSILQSFSNGFYPYNTAYLPYDRYSSAPFTVLVPPQTYLECVKCSMNIFPGSERQVEGGYVCTSCAKNLYVPPQVQFDNREVKPEVAQIYPDTTAVTAANISSKQAKSSGGTASSSSGVGSSNSNSAVKKSNSSNGQRRQGLVCSNCQGTNTTLWRRNQDGEPVCNACGLYYKLHNIPRPVSMKKEGQLQTRKRKTKNGELPPRRKSERSVAYRSRGSNSAATVTSTMDSQPTYGVSTYYQSTYIKDAGANAEEETRAAAGALDREDV</sequence>
<dbReference type="GO" id="GO:0009888">
    <property type="term" value="P:tissue development"/>
    <property type="evidence" value="ECO:0007669"/>
    <property type="project" value="UniProtKB-ARBA"/>
</dbReference>
<evidence type="ECO:0000256" key="6">
    <source>
        <dbReference type="ARBA" id="ARBA00023125"/>
    </source>
</evidence>
<name>A0A8S1FF67_9PELO</name>
<comment type="subcellular location">
    <subcellularLocation>
        <location evidence="1">Nucleus</location>
    </subcellularLocation>
</comment>
<dbReference type="GO" id="GO:0000122">
    <property type="term" value="P:negative regulation of transcription by RNA polymerase II"/>
    <property type="evidence" value="ECO:0007669"/>
    <property type="project" value="TreeGrafter"/>
</dbReference>
<dbReference type="SMART" id="SM00401">
    <property type="entry name" value="ZnF_GATA"/>
    <property type="match status" value="1"/>
</dbReference>
<evidence type="ECO:0000256" key="1">
    <source>
        <dbReference type="ARBA" id="ARBA00004123"/>
    </source>
</evidence>
<dbReference type="Gene3D" id="3.30.50.10">
    <property type="entry name" value="Erythroid Transcription Factor GATA-1, subunit A"/>
    <property type="match status" value="1"/>
</dbReference>
<comment type="caution">
    <text evidence="12">The sequence shown here is derived from an EMBL/GenBank/DDBJ whole genome shotgun (WGS) entry which is preliminary data.</text>
</comment>
<dbReference type="InterPro" id="IPR039355">
    <property type="entry name" value="Transcription_factor_GATA"/>
</dbReference>
<dbReference type="PROSITE" id="PS00344">
    <property type="entry name" value="GATA_ZN_FINGER_1"/>
    <property type="match status" value="1"/>
</dbReference>
<keyword evidence="8" id="KW-0539">Nucleus</keyword>
<keyword evidence="4" id="KW-0862">Zinc</keyword>
<protein>
    <recommendedName>
        <fullName evidence="11">GATA-type domain-containing protein</fullName>
    </recommendedName>
</protein>
<dbReference type="PANTHER" id="PTHR10071:SF281">
    <property type="entry name" value="BOX A-BINDING FACTOR-RELATED"/>
    <property type="match status" value="1"/>
</dbReference>
<dbReference type="FunFam" id="3.30.50.10:FF:000032">
    <property type="entry name" value="Transcription factor GATA-3"/>
    <property type="match status" value="1"/>
</dbReference>
<dbReference type="EMBL" id="CADEPM010000014">
    <property type="protein sequence ID" value="CAB3411603.1"/>
    <property type="molecule type" value="Genomic_DNA"/>
</dbReference>